<feature type="region of interest" description="Disordered" evidence="1">
    <location>
        <begin position="42"/>
        <end position="61"/>
    </location>
</feature>
<gene>
    <name evidence="3" type="ORF">F0P94_00825</name>
</gene>
<evidence type="ECO:0000256" key="2">
    <source>
        <dbReference type="SAM" id="Phobius"/>
    </source>
</evidence>
<dbReference type="Proteomes" id="UP000326570">
    <property type="component" value="Unassembled WGS sequence"/>
</dbReference>
<comment type="caution">
    <text evidence="3">The sequence shown here is derived from an EMBL/GenBank/DDBJ whole genome shotgun (WGS) entry which is preliminary data.</text>
</comment>
<protein>
    <submittedName>
        <fullName evidence="3">Uncharacterized protein</fullName>
    </submittedName>
</protein>
<keyword evidence="2" id="KW-0472">Membrane</keyword>
<accession>A0A5N1J667</accession>
<evidence type="ECO:0000313" key="3">
    <source>
        <dbReference type="EMBL" id="KAA9345663.1"/>
    </source>
</evidence>
<sequence length="61" mass="7155">MKKFKLSTFNIFMVYLAFLLGYFVYAGFAGSRLLGDDKEEYEPEGVRTHSGNSHHYRSYHK</sequence>
<keyword evidence="4" id="KW-1185">Reference proteome</keyword>
<keyword evidence="2" id="KW-0812">Transmembrane</keyword>
<proteinExistence type="predicted"/>
<name>A0A5N1J667_9BACT</name>
<evidence type="ECO:0000313" key="4">
    <source>
        <dbReference type="Proteomes" id="UP000326570"/>
    </source>
</evidence>
<keyword evidence="2" id="KW-1133">Transmembrane helix</keyword>
<evidence type="ECO:0000256" key="1">
    <source>
        <dbReference type="SAM" id="MobiDB-lite"/>
    </source>
</evidence>
<feature type="transmembrane region" description="Helical" evidence="2">
    <location>
        <begin position="12"/>
        <end position="34"/>
    </location>
</feature>
<reference evidence="3 4" key="1">
    <citation type="submission" date="2019-09" db="EMBL/GenBank/DDBJ databases">
        <title>Genome sequence of Adhaeribacter sp. M2.</title>
        <authorList>
            <person name="Srinivasan S."/>
        </authorList>
    </citation>
    <scope>NUCLEOTIDE SEQUENCE [LARGE SCALE GENOMIC DNA]</scope>
    <source>
        <strain evidence="3 4">M2</strain>
    </source>
</reference>
<dbReference type="EMBL" id="VTWT01000001">
    <property type="protein sequence ID" value="KAA9345663.1"/>
    <property type="molecule type" value="Genomic_DNA"/>
</dbReference>
<feature type="compositionally biased region" description="Basic residues" evidence="1">
    <location>
        <begin position="52"/>
        <end position="61"/>
    </location>
</feature>
<organism evidence="3 4">
    <name type="scientific">Adhaeribacter soli</name>
    <dbReference type="NCBI Taxonomy" id="2607655"/>
    <lineage>
        <taxon>Bacteria</taxon>
        <taxon>Pseudomonadati</taxon>
        <taxon>Bacteroidota</taxon>
        <taxon>Cytophagia</taxon>
        <taxon>Cytophagales</taxon>
        <taxon>Hymenobacteraceae</taxon>
        <taxon>Adhaeribacter</taxon>
    </lineage>
</organism>
<dbReference type="AlphaFoldDB" id="A0A5N1J667"/>
<dbReference type="RefSeq" id="WP_150901806.1">
    <property type="nucleotide sequence ID" value="NZ_VTWT01000001.1"/>
</dbReference>